<feature type="compositionally biased region" description="Basic residues" evidence="1">
    <location>
        <begin position="197"/>
        <end position="207"/>
    </location>
</feature>
<dbReference type="Proteomes" id="UP000887581">
    <property type="component" value="Unplaced"/>
</dbReference>
<feature type="chain" id="PRO_5037885969" evidence="2">
    <location>
        <begin position="17"/>
        <end position="213"/>
    </location>
</feature>
<organism evidence="3 4">
    <name type="scientific">Setaria digitata</name>
    <dbReference type="NCBI Taxonomy" id="48799"/>
    <lineage>
        <taxon>Eukaryota</taxon>
        <taxon>Metazoa</taxon>
        <taxon>Ecdysozoa</taxon>
        <taxon>Nematoda</taxon>
        <taxon>Chromadorea</taxon>
        <taxon>Rhabditida</taxon>
        <taxon>Spirurina</taxon>
        <taxon>Spiruromorpha</taxon>
        <taxon>Filarioidea</taxon>
        <taxon>Setariidae</taxon>
        <taxon>Setaria</taxon>
    </lineage>
</organism>
<sequence length="213" mass="23938">MTLAVIMMMIVSTMLCLKKKKETTVTTKDLSDGQKMLNVNEKEVRESMPKDNLKEKQNSAPSNYPSRKSVQFNKFHISKASLKGRRKTKPQGKNNATPNQCTEVDPFNDGYKKLAGRGGKEAFYPPVAEPTPSTKRKREEALEQDKEKKVKEGFYQASSTDVDFQSRSDEDDTLEPIKSLKDEETDSVDKSTAASRKTIRPKSASHRATKDGN</sequence>
<name>A0A915PRM7_9BILA</name>
<proteinExistence type="predicted"/>
<keyword evidence="2" id="KW-0732">Signal</keyword>
<dbReference type="AlphaFoldDB" id="A0A915PRM7"/>
<evidence type="ECO:0000313" key="3">
    <source>
        <dbReference type="Proteomes" id="UP000887581"/>
    </source>
</evidence>
<reference evidence="4" key="1">
    <citation type="submission" date="2022-11" db="UniProtKB">
        <authorList>
            <consortium name="WormBaseParasite"/>
        </authorList>
    </citation>
    <scope>IDENTIFICATION</scope>
</reference>
<feature type="compositionally biased region" description="Basic and acidic residues" evidence="1">
    <location>
        <begin position="137"/>
        <end position="152"/>
    </location>
</feature>
<evidence type="ECO:0000313" key="4">
    <source>
        <dbReference type="WBParaSite" id="sdigi.contig213.g6194.t1"/>
    </source>
</evidence>
<dbReference type="WBParaSite" id="sdigi.contig213.g6194.t1">
    <property type="protein sequence ID" value="sdigi.contig213.g6194.t1"/>
    <property type="gene ID" value="sdigi.contig213.g6194"/>
</dbReference>
<accession>A0A915PRM7</accession>
<evidence type="ECO:0000256" key="1">
    <source>
        <dbReference type="SAM" id="MobiDB-lite"/>
    </source>
</evidence>
<feature type="compositionally biased region" description="Polar residues" evidence="1">
    <location>
        <begin position="156"/>
        <end position="165"/>
    </location>
</feature>
<keyword evidence="3" id="KW-1185">Reference proteome</keyword>
<feature type="compositionally biased region" description="Polar residues" evidence="1">
    <location>
        <begin position="58"/>
        <end position="72"/>
    </location>
</feature>
<feature type="compositionally biased region" description="Polar residues" evidence="1">
    <location>
        <begin position="91"/>
        <end position="102"/>
    </location>
</feature>
<feature type="signal peptide" evidence="2">
    <location>
        <begin position="1"/>
        <end position="16"/>
    </location>
</feature>
<feature type="region of interest" description="Disordered" evidence="1">
    <location>
        <begin position="26"/>
        <end position="213"/>
    </location>
</feature>
<protein>
    <submittedName>
        <fullName evidence="4">Uncharacterized protein</fullName>
    </submittedName>
</protein>
<evidence type="ECO:0000256" key="2">
    <source>
        <dbReference type="SAM" id="SignalP"/>
    </source>
</evidence>
<feature type="compositionally biased region" description="Basic and acidic residues" evidence="1">
    <location>
        <begin position="40"/>
        <end position="57"/>
    </location>
</feature>